<evidence type="ECO:0000313" key="5">
    <source>
        <dbReference type="Proteomes" id="UP000691718"/>
    </source>
</evidence>
<proteinExistence type="predicted"/>
<organism evidence="4 5">
    <name type="scientific">Parnassius apollo</name>
    <name type="common">Apollo butterfly</name>
    <name type="synonym">Papilio apollo</name>
    <dbReference type="NCBI Taxonomy" id="110799"/>
    <lineage>
        <taxon>Eukaryota</taxon>
        <taxon>Metazoa</taxon>
        <taxon>Ecdysozoa</taxon>
        <taxon>Arthropoda</taxon>
        <taxon>Hexapoda</taxon>
        <taxon>Insecta</taxon>
        <taxon>Pterygota</taxon>
        <taxon>Neoptera</taxon>
        <taxon>Endopterygota</taxon>
        <taxon>Lepidoptera</taxon>
        <taxon>Glossata</taxon>
        <taxon>Ditrysia</taxon>
        <taxon>Papilionoidea</taxon>
        <taxon>Papilionidae</taxon>
        <taxon>Parnassiinae</taxon>
        <taxon>Parnassini</taxon>
        <taxon>Parnassius</taxon>
        <taxon>Parnassius</taxon>
    </lineage>
</organism>
<dbReference type="CDD" id="cd15489">
    <property type="entry name" value="PHD_SF"/>
    <property type="match status" value="1"/>
</dbReference>
<evidence type="ECO:0000259" key="3">
    <source>
        <dbReference type="Pfam" id="PF25298"/>
    </source>
</evidence>
<accession>A0A8S3WDH6</accession>
<evidence type="ECO:0000256" key="1">
    <source>
        <dbReference type="SAM" id="Coils"/>
    </source>
</evidence>
<dbReference type="InterPro" id="IPR004941">
    <property type="entry name" value="FP_N"/>
</dbReference>
<keyword evidence="5" id="KW-1185">Reference proteome</keyword>
<dbReference type="Pfam" id="PF03258">
    <property type="entry name" value="Baculo_FP"/>
    <property type="match status" value="1"/>
</dbReference>
<dbReference type="AlphaFoldDB" id="A0A8S3WDH6"/>
<feature type="domain" description="FP protein C-terminal" evidence="3">
    <location>
        <begin position="275"/>
        <end position="325"/>
    </location>
</feature>
<protein>
    <submittedName>
        <fullName evidence="4">(apollo) hypothetical protein</fullName>
    </submittedName>
</protein>
<comment type="caution">
    <text evidence="4">The sequence shown here is derived from an EMBL/GenBank/DDBJ whole genome shotgun (WGS) entry which is preliminary data.</text>
</comment>
<gene>
    <name evidence="4" type="ORF">PAPOLLO_LOCUS5326</name>
</gene>
<reference evidence="4" key="1">
    <citation type="submission" date="2021-04" db="EMBL/GenBank/DDBJ databases">
        <authorList>
            <person name="Tunstrom K."/>
        </authorList>
    </citation>
    <scope>NUCLEOTIDE SEQUENCE</scope>
</reference>
<name>A0A8S3WDH6_PARAO</name>
<feature type="coiled-coil region" evidence="1">
    <location>
        <begin position="127"/>
        <end position="175"/>
    </location>
</feature>
<feature type="domain" description="FP protein N-terminal" evidence="2">
    <location>
        <begin position="178"/>
        <end position="270"/>
    </location>
</feature>
<dbReference type="InterPro" id="IPR057251">
    <property type="entry name" value="FP_C"/>
</dbReference>
<evidence type="ECO:0000259" key="2">
    <source>
        <dbReference type="Pfam" id="PF03258"/>
    </source>
</evidence>
<dbReference type="Proteomes" id="UP000691718">
    <property type="component" value="Unassembled WGS sequence"/>
</dbReference>
<dbReference type="EMBL" id="CAJQZP010000301">
    <property type="protein sequence ID" value="CAG4955560.1"/>
    <property type="molecule type" value="Genomic_DNA"/>
</dbReference>
<evidence type="ECO:0000313" key="4">
    <source>
        <dbReference type="EMBL" id="CAG4955560.1"/>
    </source>
</evidence>
<sequence>MTKCDICNKGITTKVPGLECRSCGKVVHASKACSGLNAKQLSALRNADRLDWTCEECHQNTPNRKSSFIIPEEDDEDNDVAVSDNSSGNCMIDTEKFLKDITAEMKKVLKKELQPIEASVSFCCTKIDDLSKIVEAQNKHIQELEKKYNYLHNEKTHLELEMSSLKQYLRNIEQQRLDKVIEVIGIPKAKDENLVNISLKLAETLNMDRTQVVNITRVEGRNNQDGNIQVQFKHAENVSLWVRASKKEAVVVEQIISEAPVEVAKTKVIIRRALTKANKSLLWLAQQKLRPAYKYVWFQDGKVLLRKDDKSKPKVARSEADIEKLSALTEIIGQSSKR</sequence>
<dbReference type="OrthoDB" id="6676313at2759"/>
<dbReference type="Pfam" id="PF25298">
    <property type="entry name" value="Baculo_FP_2nd"/>
    <property type="match status" value="1"/>
</dbReference>
<keyword evidence="1" id="KW-0175">Coiled coil</keyword>